<dbReference type="Proteomes" id="UP000265520">
    <property type="component" value="Unassembled WGS sequence"/>
</dbReference>
<dbReference type="EMBL" id="LXQA010509962">
    <property type="protein sequence ID" value="MCI56287.1"/>
    <property type="molecule type" value="Genomic_DNA"/>
</dbReference>
<organism evidence="1 2">
    <name type="scientific">Trifolium medium</name>
    <dbReference type="NCBI Taxonomy" id="97028"/>
    <lineage>
        <taxon>Eukaryota</taxon>
        <taxon>Viridiplantae</taxon>
        <taxon>Streptophyta</taxon>
        <taxon>Embryophyta</taxon>
        <taxon>Tracheophyta</taxon>
        <taxon>Spermatophyta</taxon>
        <taxon>Magnoliopsida</taxon>
        <taxon>eudicotyledons</taxon>
        <taxon>Gunneridae</taxon>
        <taxon>Pentapetalae</taxon>
        <taxon>rosids</taxon>
        <taxon>fabids</taxon>
        <taxon>Fabales</taxon>
        <taxon>Fabaceae</taxon>
        <taxon>Papilionoideae</taxon>
        <taxon>50 kb inversion clade</taxon>
        <taxon>NPAAA clade</taxon>
        <taxon>Hologalegina</taxon>
        <taxon>IRL clade</taxon>
        <taxon>Trifolieae</taxon>
        <taxon>Trifolium</taxon>
    </lineage>
</organism>
<sequence>GTSGQDLEDDIMDLLKRELNPMFFTPGGSSSQGGQ</sequence>
<evidence type="ECO:0000313" key="1">
    <source>
        <dbReference type="EMBL" id="MCI56287.1"/>
    </source>
</evidence>
<comment type="caution">
    <text evidence="1">The sequence shown here is derived from an EMBL/GenBank/DDBJ whole genome shotgun (WGS) entry which is preliminary data.</text>
</comment>
<protein>
    <submittedName>
        <fullName evidence="1">Uncharacterized protein</fullName>
    </submittedName>
</protein>
<dbReference type="AlphaFoldDB" id="A0A392T7A4"/>
<accession>A0A392T7A4</accession>
<reference evidence="1 2" key="1">
    <citation type="journal article" date="2018" name="Front. Plant Sci.">
        <title>Red Clover (Trifolium pratense) and Zigzag Clover (T. medium) - A Picture of Genomic Similarities and Differences.</title>
        <authorList>
            <person name="Dluhosova J."/>
            <person name="Istvanek J."/>
            <person name="Nedelnik J."/>
            <person name="Repkova J."/>
        </authorList>
    </citation>
    <scope>NUCLEOTIDE SEQUENCE [LARGE SCALE GENOMIC DNA]</scope>
    <source>
        <strain evidence="2">cv. 10/8</strain>
        <tissue evidence="1">Leaf</tissue>
    </source>
</reference>
<feature type="non-terminal residue" evidence="1">
    <location>
        <position position="1"/>
    </location>
</feature>
<name>A0A392T7A4_9FABA</name>
<proteinExistence type="predicted"/>
<keyword evidence="2" id="KW-1185">Reference proteome</keyword>
<evidence type="ECO:0000313" key="2">
    <source>
        <dbReference type="Proteomes" id="UP000265520"/>
    </source>
</evidence>